<feature type="compositionally biased region" description="Basic and acidic residues" evidence="3">
    <location>
        <begin position="331"/>
        <end position="341"/>
    </location>
</feature>
<dbReference type="PROSITE" id="PS50025">
    <property type="entry name" value="LAM_G_DOMAIN"/>
    <property type="match status" value="2"/>
</dbReference>
<feature type="coiled-coil region" evidence="2">
    <location>
        <begin position="482"/>
        <end position="509"/>
    </location>
</feature>
<feature type="region of interest" description="Disordered" evidence="3">
    <location>
        <begin position="892"/>
        <end position="914"/>
    </location>
</feature>
<dbReference type="EMBL" id="JBAMIC010000003">
    <property type="protein sequence ID" value="KAK7108960.1"/>
    <property type="molecule type" value="Genomic_DNA"/>
</dbReference>
<feature type="compositionally biased region" description="Polar residues" evidence="3">
    <location>
        <begin position="92"/>
        <end position="103"/>
    </location>
</feature>
<feature type="compositionally biased region" description="Low complexity" evidence="3">
    <location>
        <begin position="132"/>
        <end position="143"/>
    </location>
</feature>
<dbReference type="CDD" id="cd00110">
    <property type="entry name" value="LamG"/>
    <property type="match status" value="2"/>
</dbReference>
<evidence type="ECO:0000313" key="5">
    <source>
        <dbReference type="EMBL" id="KAK7108960.1"/>
    </source>
</evidence>
<gene>
    <name evidence="5" type="ORF">V1264_013091</name>
</gene>
<feature type="domain" description="Laminin G" evidence="4">
    <location>
        <begin position="1187"/>
        <end position="1363"/>
    </location>
</feature>
<reference evidence="5 6" key="1">
    <citation type="submission" date="2024-02" db="EMBL/GenBank/DDBJ databases">
        <title>Chromosome-scale genome assembly of the rough periwinkle Littorina saxatilis.</title>
        <authorList>
            <person name="De Jode A."/>
            <person name="Faria R."/>
            <person name="Formenti G."/>
            <person name="Sims Y."/>
            <person name="Smith T.P."/>
            <person name="Tracey A."/>
            <person name="Wood J.M.D."/>
            <person name="Zagrodzka Z.B."/>
            <person name="Johannesson K."/>
            <person name="Butlin R.K."/>
            <person name="Leder E.H."/>
        </authorList>
    </citation>
    <scope>NUCLEOTIDE SEQUENCE [LARGE SCALE GENOMIC DNA]</scope>
    <source>
        <strain evidence="5">Snail1</strain>
        <tissue evidence="5">Muscle</tissue>
    </source>
</reference>
<dbReference type="SUPFAM" id="SSF49899">
    <property type="entry name" value="Concanavalin A-like lectins/glucanases"/>
    <property type="match status" value="2"/>
</dbReference>
<dbReference type="InterPro" id="IPR013320">
    <property type="entry name" value="ConA-like_dom_sf"/>
</dbReference>
<feature type="disulfide bond" evidence="1">
    <location>
        <begin position="1336"/>
        <end position="1363"/>
    </location>
</feature>
<proteinExistence type="predicted"/>
<feature type="domain" description="Laminin G" evidence="4">
    <location>
        <begin position="1000"/>
        <end position="1181"/>
    </location>
</feature>
<feature type="compositionally biased region" description="Polar residues" evidence="3">
    <location>
        <begin position="153"/>
        <end position="177"/>
    </location>
</feature>
<evidence type="ECO:0000313" key="6">
    <source>
        <dbReference type="Proteomes" id="UP001374579"/>
    </source>
</evidence>
<evidence type="ECO:0000256" key="3">
    <source>
        <dbReference type="SAM" id="MobiDB-lite"/>
    </source>
</evidence>
<keyword evidence="2" id="KW-0175">Coiled coil</keyword>
<protein>
    <recommendedName>
        <fullName evidence="4">Laminin G domain-containing protein</fullName>
    </recommendedName>
</protein>
<feature type="compositionally biased region" description="Basic and acidic residues" evidence="3">
    <location>
        <begin position="203"/>
        <end position="218"/>
    </location>
</feature>
<comment type="caution">
    <text evidence="5">The sequence shown here is derived from an EMBL/GenBank/DDBJ whole genome shotgun (WGS) entry which is preliminary data.</text>
</comment>
<feature type="compositionally biased region" description="Basic residues" evidence="3">
    <location>
        <begin position="118"/>
        <end position="131"/>
    </location>
</feature>
<organism evidence="5 6">
    <name type="scientific">Littorina saxatilis</name>
    <dbReference type="NCBI Taxonomy" id="31220"/>
    <lineage>
        <taxon>Eukaryota</taxon>
        <taxon>Metazoa</taxon>
        <taxon>Spiralia</taxon>
        <taxon>Lophotrochozoa</taxon>
        <taxon>Mollusca</taxon>
        <taxon>Gastropoda</taxon>
        <taxon>Caenogastropoda</taxon>
        <taxon>Littorinimorpha</taxon>
        <taxon>Littorinoidea</taxon>
        <taxon>Littorinidae</taxon>
        <taxon>Littorina</taxon>
    </lineage>
</organism>
<feature type="compositionally biased region" description="Basic and acidic residues" evidence="3">
    <location>
        <begin position="277"/>
        <end position="314"/>
    </location>
</feature>
<comment type="caution">
    <text evidence="1">Lacks conserved residue(s) required for the propagation of feature annotation.</text>
</comment>
<feature type="compositionally biased region" description="Basic and acidic residues" evidence="3">
    <location>
        <begin position="1"/>
        <end position="73"/>
    </location>
</feature>
<name>A0AAN9BPQ6_9CAEN</name>
<feature type="compositionally biased region" description="Basic and acidic residues" evidence="3">
    <location>
        <begin position="256"/>
        <end position="265"/>
    </location>
</feature>
<feature type="region of interest" description="Disordered" evidence="3">
    <location>
        <begin position="721"/>
        <end position="764"/>
    </location>
</feature>
<sequence>MDRLHQQQLLRQREQQRLQQEQEHHRREEEHRRREQEYHRRLQERQRLIQEHRRKEQQEHQQSDYKSESKSESPSRASLTQPGVRNGAPAQIKSTPENSGTSSDKQKAGQSSSPKSESRKKSRQKGKKRNSGGKSSKPKSAGRSSRRKPGKISSRSKSSPTTFTVDNSETSSQQRPSSLMAALAPTELTYEEKSQKSGQRIKLKSETKALAKAKDKQTSDGQVISTDHKRKESDLSNSRRGSERTRRPGHNRRRRPNGDGHNAEHGKRHRGGVSSKQAEHDPNIKDVTAREIEHTVQTKERQASVQSDKRQHGDTKRHRGRQRSRGRQSGRRRDRERDSGAGRHTSSASDVPRRPAAADRLERRLFPSVTSSTRELLRSMQRVLSTLSGGLGGVKADNDFVFNGTRYIIMMGVREQLTEIAKANDMVYDTVLRTSLLTKEIFLRAHQSRLTGPTTRSLSRPEMNLPSLYDVRTKAYQEERLAKQLIRTVEDIQRRRNRLQARLRQVTEAFQDGFARNDLRTLVYYVNSTSQRLTSELGYSTHATYIKRNNAMLYGSRDDLRTARDLLYKAGDHLVRGVEDYRGNYRVVEDYRRYQSDEEGVGPPVSLRRRSRSVSPRNDQPIGELSPEERARLRPIIDRLKRHAREQKRLALQIERILRPAITNGQSIASRDDIAASALFTSIASRLDRDGKKMYSLLDSIRVLIGAEGELRWTSTLPAACREDNDDTEGSDCLEEGSGGLVLEGGEGEEEGSGSLPSVATDDEDFVFVDNTKPPKPRRKPSSLVQFGRQLSVYVDGVKLGSNDVSQRADLLKDTTEALSERWAQLKQKYDRAEQTHRSWRETKQIMRNVTDFADDISELASVFSDEVTRSHDSIKTRMKKAVKIAEKRMAEVQARKTGGGGAGASKPETERPANDDTVIVEAVEKVQKARKEWGNVRTLRAVTPQSCGRAGAQVMRLHANISHLKQQVNTAKALLRSMQLSIAKAGSGYLSIPVSQKAPLSLSSTGPSLTPSPSPPPSVSMVTTIEVCIRTQNTEGPVLLIKGNNSATFSIDIDSSELSVTVFDAAGYELETVTSDVTMVEDRWYNVKIIRTGKRLLLRVMPRDGKEESVENDVTVESMTYLQPNPVHVYVGGVADGEPFSVGSDTWRGCLGELHVNGRAVSLFHESSRGEGPQICASQCTPQPEGSSLVFDGVGFLHFPASVLPMRTRMQSVHFRFRSRQATAALLHLVNKRQRFMLRVMLADGALMIDTTTPTESITLRSQRNDYNDGFFHSLKIQYRDSTTYPEIDGVDGAFTIERSRPHNVNNMADGVVVGAFVTGSHAFEKSKYRPLMGCLQGLEIDNKPLLLSQAVTSTGVFSGTCDPYRLWSQCVQFVEGSEGIDLGSLDRSATVVLLFSSDARGPLLAYSREGKYEAQISATDDGLQVTTEEDELSIDRPDDVTNHFVMLTVTDDGTKVTCSAWEQEVATTYGGFWFAQAKKDGAHNVQIGLSVDLTSGAQLFGQLSQVMVGDRYIDLTNYTLSNNLESCRRPLPTLVTSETQPEVTKPDEEDVEATCSMDIKC</sequence>
<dbReference type="Proteomes" id="UP001374579">
    <property type="component" value="Unassembled WGS sequence"/>
</dbReference>
<dbReference type="Gene3D" id="2.60.120.200">
    <property type="match status" value="2"/>
</dbReference>
<evidence type="ECO:0000256" key="2">
    <source>
        <dbReference type="SAM" id="Coils"/>
    </source>
</evidence>
<evidence type="ECO:0000259" key="4">
    <source>
        <dbReference type="PROSITE" id="PS50025"/>
    </source>
</evidence>
<dbReference type="Pfam" id="PF02210">
    <property type="entry name" value="Laminin_G_2"/>
    <property type="match status" value="2"/>
</dbReference>
<feature type="region of interest" description="Disordered" evidence="3">
    <location>
        <begin position="1"/>
        <end position="365"/>
    </location>
</feature>
<dbReference type="SMART" id="SM00282">
    <property type="entry name" value="LamG"/>
    <property type="match status" value="2"/>
</dbReference>
<feature type="compositionally biased region" description="Acidic residues" evidence="3">
    <location>
        <begin position="724"/>
        <end position="735"/>
    </location>
</feature>
<feature type="compositionally biased region" description="Basic residues" evidence="3">
    <location>
        <begin position="315"/>
        <end position="330"/>
    </location>
</feature>
<dbReference type="InterPro" id="IPR001791">
    <property type="entry name" value="Laminin_G"/>
</dbReference>
<feature type="compositionally biased region" description="Basic and acidic residues" evidence="3">
    <location>
        <begin position="351"/>
        <end position="365"/>
    </location>
</feature>
<accession>A0AAN9BPQ6</accession>
<keyword evidence="1" id="KW-1015">Disulfide bond</keyword>
<evidence type="ECO:0000256" key="1">
    <source>
        <dbReference type="PROSITE-ProRule" id="PRU00122"/>
    </source>
</evidence>
<keyword evidence="6" id="KW-1185">Reference proteome</keyword>
<feature type="region of interest" description="Disordered" evidence="3">
    <location>
        <begin position="597"/>
        <end position="625"/>
    </location>
</feature>